<accession>A0A923I7Q5</accession>
<dbReference type="RefSeq" id="WP_186886843.1">
    <property type="nucleotide sequence ID" value="NZ_JACONZ010000001.1"/>
</dbReference>
<dbReference type="InterPro" id="IPR021144">
    <property type="entry name" value="UPF0597"/>
</dbReference>
<sequence>MDHKLICEILNSEMELATGCTEPAAIALCAANARAHLKGEVAELTVLASVNIIKNAMAAGIPGTSYTGIDYAAALGAVGGKVERQLQVVDEASEEERRMAIALVQGGHVRMGKKDTPEKLYVEVEVKSADGHQAKAIIASAHTNVVYIEEDGAAVVDHEIGTLVSGVPADVIDETLSIQTIFDFVNELDREKDDLHMIEQAIAVNTRIAEEGMKGDYGLNIGRNIAKAKKAGYMSDDLVTNAMEVTASGADARMAGANVPVVTNSGSGNQGITATMPVVSAAKTLGVSEDRMFRAVTLSHLIGIHIHCRFGLLSGLCGATVAGTGSACGLVYLLGGNVQQIGYAVNNMLGDVTGMLCDGAKADCALKISTCVNTAFQCAFMALDNVCVQPSDGIVDKDPEQTIKNFVRLGNEGSPVMDNIVLDVMLTKQK</sequence>
<dbReference type="AlphaFoldDB" id="A0A923I7Q5"/>
<dbReference type="HAMAP" id="MF_01845">
    <property type="entry name" value="UPF0597"/>
    <property type="match status" value="1"/>
</dbReference>
<keyword evidence="4" id="KW-1185">Reference proteome</keyword>
<dbReference type="EMBL" id="JACONZ010000001">
    <property type="protein sequence ID" value="MBC5580497.1"/>
    <property type="molecule type" value="Genomic_DNA"/>
</dbReference>
<organism evidence="3 4">
    <name type="scientific">Anaerofilum hominis</name>
    <dbReference type="NCBI Taxonomy" id="2763016"/>
    <lineage>
        <taxon>Bacteria</taxon>
        <taxon>Bacillati</taxon>
        <taxon>Bacillota</taxon>
        <taxon>Clostridia</taxon>
        <taxon>Eubacteriales</taxon>
        <taxon>Oscillospiraceae</taxon>
        <taxon>Anaerofilum</taxon>
    </lineage>
</organism>
<name>A0A923I7Q5_9FIRM</name>
<dbReference type="PANTHER" id="PTHR30501:SF2">
    <property type="entry name" value="UPF0597 PROTEIN YHAM"/>
    <property type="match status" value="1"/>
</dbReference>
<dbReference type="PANTHER" id="PTHR30501">
    <property type="entry name" value="UPF0597 PROTEIN YHAM"/>
    <property type="match status" value="1"/>
</dbReference>
<comment type="caution">
    <text evidence="3">The sequence shown here is derived from an EMBL/GenBank/DDBJ whole genome shotgun (WGS) entry which is preliminary data.</text>
</comment>
<gene>
    <name evidence="3" type="ORF">H8S23_03160</name>
</gene>
<dbReference type="PIRSF" id="PIRSF006054">
    <property type="entry name" value="UCP006054"/>
    <property type="match status" value="1"/>
</dbReference>
<evidence type="ECO:0000313" key="4">
    <source>
        <dbReference type="Proteomes" id="UP000659630"/>
    </source>
</evidence>
<dbReference type="Pfam" id="PF03313">
    <property type="entry name" value="SDH_alpha"/>
    <property type="match status" value="1"/>
</dbReference>
<protein>
    <recommendedName>
        <fullName evidence="1">UPF0597 protein H8S23_03160</fullName>
    </recommendedName>
</protein>
<evidence type="ECO:0000256" key="1">
    <source>
        <dbReference type="HAMAP-Rule" id="MF_01845"/>
    </source>
</evidence>
<evidence type="ECO:0000259" key="2">
    <source>
        <dbReference type="Pfam" id="PF03313"/>
    </source>
</evidence>
<comment type="similarity">
    <text evidence="1">Belongs to the UPF0597 family.</text>
</comment>
<dbReference type="GO" id="GO:0080146">
    <property type="term" value="F:L-cysteine desulfhydrase activity"/>
    <property type="evidence" value="ECO:0007669"/>
    <property type="project" value="TreeGrafter"/>
</dbReference>
<dbReference type="InterPro" id="IPR005130">
    <property type="entry name" value="Ser_deHydtase-like_asu"/>
</dbReference>
<dbReference type="GO" id="GO:0019450">
    <property type="term" value="P:L-cysteine catabolic process to pyruvate"/>
    <property type="evidence" value="ECO:0007669"/>
    <property type="project" value="TreeGrafter"/>
</dbReference>
<feature type="domain" description="Serine dehydratase-like alpha subunit" evidence="2">
    <location>
        <begin position="121"/>
        <end position="420"/>
    </location>
</feature>
<dbReference type="Proteomes" id="UP000659630">
    <property type="component" value="Unassembled WGS sequence"/>
</dbReference>
<evidence type="ECO:0000313" key="3">
    <source>
        <dbReference type="EMBL" id="MBC5580497.1"/>
    </source>
</evidence>
<reference evidence="3" key="1">
    <citation type="submission" date="2020-08" db="EMBL/GenBank/DDBJ databases">
        <title>Genome public.</title>
        <authorList>
            <person name="Liu C."/>
            <person name="Sun Q."/>
        </authorList>
    </citation>
    <scope>NUCLEOTIDE SEQUENCE</scope>
    <source>
        <strain evidence="3">BX8</strain>
    </source>
</reference>
<proteinExistence type="inferred from homology"/>